<feature type="domain" description="Response regulatory" evidence="2">
    <location>
        <begin position="3"/>
        <end position="114"/>
    </location>
</feature>
<evidence type="ECO:0000259" key="3">
    <source>
        <dbReference type="PROSITE" id="PS50930"/>
    </source>
</evidence>
<dbReference type="Pfam" id="PF00072">
    <property type="entry name" value="Response_reg"/>
    <property type="match status" value="1"/>
</dbReference>
<evidence type="ECO:0000259" key="2">
    <source>
        <dbReference type="PROSITE" id="PS50110"/>
    </source>
</evidence>
<accession>A0ABU3LDJ8</accession>
<dbReference type="Pfam" id="PF04397">
    <property type="entry name" value="LytTR"/>
    <property type="match status" value="1"/>
</dbReference>
<proteinExistence type="predicted"/>
<dbReference type="PROSITE" id="PS50930">
    <property type="entry name" value="HTH_LYTTR"/>
    <property type="match status" value="1"/>
</dbReference>
<organism evidence="4 5">
    <name type="scientific">Asprobacillus argus</name>
    <dbReference type="NCBI Taxonomy" id="3076534"/>
    <lineage>
        <taxon>Bacteria</taxon>
        <taxon>Pseudomonadati</taxon>
        <taxon>Bacteroidota</taxon>
        <taxon>Flavobacteriia</taxon>
        <taxon>Flavobacteriales</taxon>
        <taxon>Flavobacteriaceae</taxon>
        <taxon>Asprobacillus</taxon>
    </lineage>
</organism>
<keyword evidence="5" id="KW-1185">Reference proteome</keyword>
<gene>
    <name evidence="4" type="ORF">RQM59_05325</name>
</gene>
<dbReference type="Proteomes" id="UP001257277">
    <property type="component" value="Unassembled WGS sequence"/>
</dbReference>
<feature type="modified residue" description="4-aspartylphosphate" evidence="1">
    <location>
        <position position="54"/>
    </location>
</feature>
<name>A0ABU3LDJ8_9FLAO</name>
<keyword evidence="4" id="KW-0238">DNA-binding</keyword>
<dbReference type="EMBL" id="JAVTTO010000002">
    <property type="protein sequence ID" value="MDT7831790.1"/>
    <property type="molecule type" value="Genomic_DNA"/>
</dbReference>
<dbReference type="PANTHER" id="PTHR37299">
    <property type="entry name" value="TRANSCRIPTIONAL REGULATOR-RELATED"/>
    <property type="match status" value="1"/>
</dbReference>
<dbReference type="InterPro" id="IPR046947">
    <property type="entry name" value="LytR-like"/>
</dbReference>
<dbReference type="RefSeq" id="WP_349241046.1">
    <property type="nucleotide sequence ID" value="NZ_JAVTTO010000002.1"/>
</dbReference>
<dbReference type="InterPro" id="IPR011006">
    <property type="entry name" value="CheY-like_superfamily"/>
</dbReference>
<dbReference type="SUPFAM" id="SSF52172">
    <property type="entry name" value="CheY-like"/>
    <property type="match status" value="1"/>
</dbReference>
<comment type="caution">
    <text evidence="4">The sequence shown here is derived from an EMBL/GenBank/DDBJ whole genome shotgun (WGS) entry which is preliminary data.</text>
</comment>
<feature type="domain" description="HTH LytTR-type" evidence="3">
    <location>
        <begin position="130"/>
        <end position="198"/>
    </location>
</feature>
<dbReference type="PANTHER" id="PTHR37299:SF1">
    <property type="entry name" value="STAGE 0 SPORULATION PROTEIN A HOMOLOG"/>
    <property type="match status" value="1"/>
</dbReference>
<dbReference type="PROSITE" id="PS50110">
    <property type="entry name" value="RESPONSE_REGULATORY"/>
    <property type="match status" value="1"/>
</dbReference>
<dbReference type="Gene3D" id="2.40.50.1020">
    <property type="entry name" value="LytTr DNA-binding domain"/>
    <property type="match status" value="1"/>
</dbReference>
<evidence type="ECO:0000313" key="4">
    <source>
        <dbReference type="EMBL" id="MDT7831790.1"/>
    </source>
</evidence>
<dbReference type="SMART" id="SM00850">
    <property type="entry name" value="LytTR"/>
    <property type="match status" value="1"/>
</dbReference>
<dbReference type="InterPro" id="IPR001789">
    <property type="entry name" value="Sig_transdc_resp-reg_receiver"/>
</dbReference>
<dbReference type="Gene3D" id="3.40.50.2300">
    <property type="match status" value="1"/>
</dbReference>
<protein>
    <submittedName>
        <fullName evidence="4">LytTR family DNA-binding domain-containing protein</fullName>
    </submittedName>
</protein>
<dbReference type="InterPro" id="IPR007492">
    <property type="entry name" value="LytTR_DNA-bd_dom"/>
</dbReference>
<evidence type="ECO:0000313" key="5">
    <source>
        <dbReference type="Proteomes" id="UP001257277"/>
    </source>
</evidence>
<dbReference type="GO" id="GO:0003677">
    <property type="term" value="F:DNA binding"/>
    <property type="evidence" value="ECO:0007669"/>
    <property type="project" value="UniProtKB-KW"/>
</dbReference>
<evidence type="ECO:0000256" key="1">
    <source>
        <dbReference type="PROSITE-ProRule" id="PRU00169"/>
    </source>
</evidence>
<dbReference type="SMART" id="SM00448">
    <property type="entry name" value="REC"/>
    <property type="match status" value="1"/>
</dbReference>
<keyword evidence="1" id="KW-0597">Phosphoprotein</keyword>
<reference evidence="4 5" key="1">
    <citation type="submission" date="2023-09" db="EMBL/GenBank/DDBJ databases">
        <title>Novel taxa isolated from Blanes Bay.</title>
        <authorList>
            <person name="Rey-Velasco X."/>
            <person name="Lucena T."/>
        </authorList>
    </citation>
    <scope>NUCLEOTIDE SEQUENCE [LARGE SCALE GENOMIC DNA]</scope>
    <source>
        <strain evidence="4 5">S356</strain>
    </source>
</reference>
<sequence length="229" mass="26173">MIRYIIVDDEPIAHEIITDYASNFPQLEFAQSCYNAFQAMDYLNEYAVDLIFLDINMPKISGFEFLRSLRNPPKIIVTTAYKEHAIEGYELNVIDYLLKPFSLQRFLQAVYKVADTKTENTKEALLSEKVVLKDGKKLHQIALADILYIEAYGNYTKVMTPQKTILTLETLSSYLKKLPDTAFIQVHRSFIVQIAKLETVSNNTISIHNKQIPIGQTFKGKVKAVLENG</sequence>